<dbReference type="PANTHER" id="PTHR33693:SF9">
    <property type="entry name" value="TYPE-4 URACIL-DNA GLYCOSYLASE"/>
    <property type="match status" value="1"/>
</dbReference>
<dbReference type="InterPro" id="IPR005273">
    <property type="entry name" value="Ura-DNA_glyco_family4"/>
</dbReference>
<evidence type="ECO:0000256" key="7">
    <source>
        <dbReference type="ARBA" id="ARBA00023004"/>
    </source>
</evidence>
<evidence type="ECO:0000256" key="8">
    <source>
        <dbReference type="ARBA" id="ARBA00023014"/>
    </source>
</evidence>
<evidence type="ECO:0000256" key="10">
    <source>
        <dbReference type="SAM" id="MobiDB-lite"/>
    </source>
</evidence>
<comment type="caution">
    <text evidence="12">The sequence shown here is derived from an EMBL/GenBank/DDBJ whole genome shotgun (WGS) entry which is preliminary data.</text>
</comment>
<dbReference type="RefSeq" id="WP_065159350.1">
    <property type="nucleotide sequence ID" value="NZ_LZLQ01000095.1"/>
</dbReference>
<dbReference type="Gene3D" id="3.40.470.10">
    <property type="entry name" value="Uracil-DNA glycosylase-like domain"/>
    <property type="match status" value="1"/>
</dbReference>
<keyword evidence="8" id="KW-0411">Iron-sulfur</keyword>
<dbReference type="OrthoDB" id="5290748at2"/>
<feature type="domain" description="Uracil-DNA glycosylase-like" evidence="11">
    <location>
        <begin position="47"/>
        <end position="214"/>
    </location>
</feature>
<dbReference type="InterPro" id="IPR051536">
    <property type="entry name" value="UDG_Type-4/5"/>
</dbReference>
<keyword evidence="13" id="KW-1185">Reference proteome</keyword>
<evidence type="ECO:0000313" key="13">
    <source>
        <dbReference type="Proteomes" id="UP000093629"/>
    </source>
</evidence>
<keyword evidence="4" id="KW-0479">Metal-binding</keyword>
<dbReference type="Proteomes" id="UP000093629">
    <property type="component" value="Unassembled WGS sequence"/>
</dbReference>
<dbReference type="NCBIfam" id="TIGR03914">
    <property type="entry name" value="UDG_fam_dom"/>
    <property type="match status" value="1"/>
</dbReference>
<proteinExistence type="inferred from homology"/>
<dbReference type="InterPro" id="IPR005122">
    <property type="entry name" value="Uracil-DNA_glycosylase-like"/>
</dbReference>
<evidence type="ECO:0000256" key="9">
    <source>
        <dbReference type="ARBA" id="ARBA00023204"/>
    </source>
</evidence>
<sequence length="230" mass="25040">MPKSAEPKDVPGAERYLPEDRGLNSLEHAASGCQGCTLYQDATQTVFGHGKAEAPVMLVGEQPGDREDQEGQPFVGPAGRLLMRALADAGVDPALTYQTNAVKHFKFKRQGKRRIHQKPGRTEVVACRPWLIAEIQALQPQLIVCLGATAAQSLLGSTFRVTAHRGERLRLPATLDVGVEAEPVVMATVHPSSLLRDQSDHRQENYESFVADLRSAASALPAMFRSDRHG</sequence>
<dbReference type="GO" id="GO:0097506">
    <property type="term" value="F:deaminated base DNA N-glycosylase activity"/>
    <property type="evidence" value="ECO:0007669"/>
    <property type="project" value="UniProtKB-ARBA"/>
</dbReference>
<dbReference type="GO" id="GO:0046872">
    <property type="term" value="F:metal ion binding"/>
    <property type="evidence" value="ECO:0007669"/>
    <property type="project" value="UniProtKB-KW"/>
</dbReference>
<protein>
    <recommendedName>
        <fullName evidence="2">Type-4 uracil-DNA glycosylase</fullName>
    </recommendedName>
</protein>
<dbReference type="CDD" id="cd10030">
    <property type="entry name" value="UDG-F4_TTUDGA_SPO1dp_like"/>
    <property type="match status" value="1"/>
</dbReference>
<dbReference type="SMART" id="SM00987">
    <property type="entry name" value="UreE_C"/>
    <property type="match status" value="1"/>
</dbReference>
<dbReference type="EMBL" id="LZLQ01000095">
    <property type="protein sequence ID" value="OBK14632.1"/>
    <property type="molecule type" value="Genomic_DNA"/>
</dbReference>
<name>A0A1A3N2P0_MYCAS</name>
<dbReference type="GO" id="GO:0051539">
    <property type="term" value="F:4 iron, 4 sulfur cluster binding"/>
    <property type="evidence" value="ECO:0007669"/>
    <property type="project" value="UniProtKB-KW"/>
</dbReference>
<dbReference type="Pfam" id="PF03167">
    <property type="entry name" value="UDG"/>
    <property type="match status" value="1"/>
</dbReference>
<keyword evidence="7" id="KW-0408">Iron</keyword>
<feature type="region of interest" description="Disordered" evidence="10">
    <location>
        <begin position="1"/>
        <end position="22"/>
    </location>
</feature>
<keyword evidence="9" id="KW-0234">DNA repair</keyword>
<evidence type="ECO:0000256" key="1">
    <source>
        <dbReference type="ARBA" id="ARBA00006521"/>
    </source>
</evidence>
<comment type="similarity">
    <text evidence="1">Belongs to the uracil-DNA glycosylase (UDG) superfamily. Type 4 (UDGa) family.</text>
</comment>
<evidence type="ECO:0000256" key="5">
    <source>
        <dbReference type="ARBA" id="ARBA00022763"/>
    </source>
</evidence>
<dbReference type="SMART" id="SM00986">
    <property type="entry name" value="UDG"/>
    <property type="match status" value="1"/>
</dbReference>
<organism evidence="12 13">
    <name type="scientific">Mycobacterium asiaticum</name>
    <dbReference type="NCBI Taxonomy" id="1790"/>
    <lineage>
        <taxon>Bacteria</taxon>
        <taxon>Bacillati</taxon>
        <taxon>Actinomycetota</taxon>
        <taxon>Actinomycetes</taxon>
        <taxon>Mycobacteriales</taxon>
        <taxon>Mycobacteriaceae</taxon>
        <taxon>Mycobacterium</taxon>
    </lineage>
</organism>
<reference evidence="12 13" key="1">
    <citation type="submission" date="2016-06" db="EMBL/GenBank/DDBJ databases">
        <authorList>
            <person name="Kjaerup R.B."/>
            <person name="Dalgaard T.S."/>
            <person name="Juul-Madsen H.R."/>
        </authorList>
    </citation>
    <scope>NUCLEOTIDE SEQUENCE [LARGE SCALE GENOMIC DNA]</scope>
    <source>
        <strain evidence="12 13">1245139.5</strain>
    </source>
</reference>
<dbReference type="GO" id="GO:0006281">
    <property type="term" value="P:DNA repair"/>
    <property type="evidence" value="ECO:0007669"/>
    <property type="project" value="UniProtKB-KW"/>
</dbReference>
<keyword evidence="6" id="KW-0378">Hydrolase</keyword>
<evidence type="ECO:0000259" key="11">
    <source>
        <dbReference type="SMART" id="SM00986"/>
    </source>
</evidence>
<gene>
    <name evidence="12" type="ORF">A5636_07345</name>
</gene>
<keyword evidence="5" id="KW-0227">DNA damage</keyword>
<evidence type="ECO:0000313" key="12">
    <source>
        <dbReference type="EMBL" id="OBK14632.1"/>
    </source>
</evidence>
<dbReference type="InterPro" id="IPR036895">
    <property type="entry name" value="Uracil-DNA_glycosylase-like_sf"/>
</dbReference>
<evidence type="ECO:0000256" key="6">
    <source>
        <dbReference type="ARBA" id="ARBA00022801"/>
    </source>
</evidence>
<dbReference type="SUPFAM" id="SSF52141">
    <property type="entry name" value="Uracil-DNA glycosylase-like"/>
    <property type="match status" value="1"/>
</dbReference>
<dbReference type="PANTHER" id="PTHR33693">
    <property type="entry name" value="TYPE-5 URACIL-DNA GLYCOSYLASE"/>
    <property type="match status" value="1"/>
</dbReference>
<evidence type="ECO:0000256" key="3">
    <source>
        <dbReference type="ARBA" id="ARBA00022485"/>
    </source>
</evidence>
<dbReference type="AlphaFoldDB" id="A0A1A3N2P0"/>
<evidence type="ECO:0000256" key="2">
    <source>
        <dbReference type="ARBA" id="ARBA00019403"/>
    </source>
</evidence>
<evidence type="ECO:0000256" key="4">
    <source>
        <dbReference type="ARBA" id="ARBA00022723"/>
    </source>
</evidence>
<accession>A0A1A3N2P0</accession>
<keyword evidence="3" id="KW-0004">4Fe-4S</keyword>